<evidence type="ECO:0000256" key="3">
    <source>
        <dbReference type="ARBA" id="ARBA00022490"/>
    </source>
</evidence>
<feature type="compositionally biased region" description="Basic and acidic residues" evidence="6">
    <location>
        <begin position="198"/>
        <end position="209"/>
    </location>
</feature>
<feature type="domain" description="ELP1 alpha-solenoid" evidence="10">
    <location>
        <begin position="713"/>
        <end position="919"/>
    </location>
</feature>
<dbReference type="GO" id="GO:0006357">
    <property type="term" value="P:regulation of transcription by RNA polymerase II"/>
    <property type="evidence" value="ECO:0007669"/>
    <property type="project" value="EnsemblFungi"/>
</dbReference>
<dbReference type="FunCoup" id="W2SCB6">
    <property type="interactions" value="1030"/>
</dbReference>
<evidence type="ECO:0000256" key="5">
    <source>
        <dbReference type="PIRNR" id="PIRNR017233"/>
    </source>
</evidence>
<dbReference type="HOGENOM" id="CLU_001477_0_1_1"/>
<feature type="region of interest" description="Disordered" evidence="6">
    <location>
        <begin position="787"/>
        <end position="809"/>
    </location>
</feature>
<evidence type="ECO:0000259" key="11">
    <source>
        <dbReference type="Pfam" id="PF23936"/>
    </source>
</evidence>
<dbReference type="InterPro" id="IPR056166">
    <property type="entry name" value="TPR_ELP1"/>
</dbReference>
<dbReference type="GO" id="GO:0002926">
    <property type="term" value="P:tRNA wobble base 5-methoxycarbonylmethyl-2-thiouridinylation"/>
    <property type="evidence" value="ECO:0007669"/>
    <property type="project" value="TreeGrafter"/>
</dbReference>
<dbReference type="STRING" id="1220924.W2SCB6"/>
<dbReference type="PANTHER" id="PTHR12747:SF0">
    <property type="entry name" value="ELONGATOR COMPLEX PROTEIN 1"/>
    <property type="match status" value="1"/>
</dbReference>
<dbReference type="UniPathway" id="UPA00988"/>
<organism evidence="12 13">
    <name type="scientific">Cyphellophora europaea (strain CBS 101466)</name>
    <name type="common">Phialophora europaea</name>
    <dbReference type="NCBI Taxonomy" id="1220924"/>
    <lineage>
        <taxon>Eukaryota</taxon>
        <taxon>Fungi</taxon>
        <taxon>Dikarya</taxon>
        <taxon>Ascomycota</taxon>
        <taxon>Pezizomycotina</taxon>
        <taxon>Eurotiomycetes</taxon>
        <taxon>Chaetothyriomycetidae</taxon>
        <taxon>Chaetothyriales</taxon>
        <taxon>Cyphellophoraceae</taxon>
        <taxon>Cyphellophora</taxon>
    </lineage>
</organism>
<feature type="region of interest" description="Disordered" evidence="6">
    <location>
        <begin position="180"/>
        <end position="211"/>
    </location>
</feature>
<keyword evidence="4" id="KW-0819">tRNA processing</keyword>
<dbReference type="GO" id="GO:0000049">
    <property type="term" value="F:tRNA binding"/>
    <property type="evidence" value="ECO:0007669"/>
    <property type="project" value="EnsemblFungi"/>
</dbReference>
<accession>W2SCB6</accession>
<evidence type="ECO:0000313" key="12">
    <source>
        <dbReference type="EMBL" id="ETN46250.1"/>
    </source>
</evidence>
<feature type="domain" description="ELP1 first N-terminal beta-propeller" evidence="7">
    <location>
        <begin position="1"/>
        <end position="349"/>
    </location>
</feature>
<sequence length="1343" mass="147024">MRNLRNTAFRQVALPEGLPLSAKAWDTNSDAIVCAFGPTKDQPFIELRRKQLDAADFQTIVSWDAPCPLPELESDNVLLLQYFADIATACLVLAGGDIVVVREEPLPGQERIEIVGSVDVGIAAAAWAPDEELLALVTRADALVLMSRDFEPVTESTLSADDLKASKHVSVGWGKKETQFQGKRAKAMRDPTMPESIDEGKPSPSDDGRTTVSWRGDGQYFAVNSIVPSHRRVIRVFTREAVLDSASEPVDGLESCLSWRPYGNLLAGIKRSSDKVEVIFFERNGLRHGEFNLRLSVTDMETWASNISLSWNIDSTVLAVGYCDRVQLWTMGNYHYYLKQEITLSHNLPGSVLSALTPLWHPETPLRLQVSNEDSHLDLAYNFRVNRGSAIPGSDYGIVAVIDGKSLKLTPLRQAGVPPPMSYCNVSFESPVIDCSVSADGQWTAVLTKETLELCDWAPLSVNDSTKTTPGRRFGTTLSRHSLQLPRSNTADHPLTLTQIEFSGDGVFVLAPVGSDSSPGLYRTDWAVGNSSSGFEKVELRMSPDNLVVDTHKNVLLAVERSKGDLVGSSEGRKTGVMAPVTIDNLQPEATLFTVNTTTESEVEQDLGDAHESYHAVSLSGKGTLKVDATILARDCSSFVVTDAHIIFTTTQHLLKFVHLTEPEKMEVPGNTPEVDERCRSIERGAKIVTVMPSTYAVVLQMPRGNIETIHPRVLVLSGIRNHINNLDYRSAFLACQNQQVDMNILHDYQPDSFRASIPKFIGQLKKPSRIDEFLSKLKEEDVTESLYRDTLSPGQSQRQVNGDQRTTSKTSNKVNAICDAFIAALSALTSNSGYIQNIITAHVCKRPPDLASALTLISSIHATSPSEADLAISHLCFLTDTTRLYNAALSLYSLELALLVAQNAQRDPREYMPFLQSLHAMEPLRRQYTIDNHLRNYSKALTSLHALDDHPAVEAYTLKHSLYAQALDLYKYSPDYNSAITRHYAAHLASTNQPYRAATLYDSLSDHTAAYPLYALAHAWREALTSGTLVPLPSSQLQTLAHSLATTLTDETRDYRAAAHIHEHYLSSPLEAARLLCRGSYIADAILLLSRTSPSSIPETIDPALSEQTGAILSLLADFRSQLSAQVPRITELRAIKAADPLAFYGGDASAAAAAADGVDLIPDNVSLAPTETTVQNSLFTRAGAGASRFGGTALSGASRKTSKTKRKEERKRARGKKGSVYEEEYLVASVGRLVERWNGTHDEVKRLLAGLARRGKREEGVEVQRVMGEVGDAFVKAKTEVWGFEEEKGGAETAEGNAGELGRSRPNGADGVLWDSQQEGGEPKMKKAPEVKAWTGGEVFA</sequence>
<dbReference type="GO" id="GO:0042802">
    <property type="term" value="F:identical protein binding"/>
    <property type="evidence" value="ECO:0007669"/>
    <property type="project" value="EnsemblFungi"/>
</dbReference>
<comment type="pathway">
    <text evidence="1">tRNA modification; 5-methoxycarbonylmethyl-2-thiouridine-tRNA biosynthesis.</text>
</comment>
<reference evidence="12 13" key="1">
    <citation type="submission" date="2013-03" db="EMBL/GenBank/DDBJ databases">
        <title>The Genome Sequence of Phialophora europaea CBS 101466.</title>
        <authorList>
            <consortium name="The Broad Institute Genomics Platform"/>
            <person name="Cuomo C."/>
            <person name="de Hoog S."/>
            <person name="Gorbushina A."/>
            <person name="Walker B."/>
            <person name="Young S.K."/>
            <person name="Zeng Q."/>
            <person name="Gargeya S."/>
            <person name="Fitzgerald M."/>
            <person name="Haas B."/>
            <person name="Abouelleil A."/>
            <person name="Allen A.W."/>
            <person name="Alvarado L."/>
            <person name="Arachchi H.M."/>
            <person name="Berlin A.M."/>
            <person name="Chapman S.B."/>
            <person name="Gainer-Dewar J."/>
            <person name="Goldberg J."/>
            <person name="Griggs A."/>
            <person name="Gujja S."/>
            <person name="Hansen M."/>
            <person name="Howarth C."/>
            <person name="Imamovic A."/>
            <person name="Ireland A."/>
            <person name="Larimer J."/>
            <person name="McCowan C."/>
            <person name="Murphy C."/>
            <person name="Pearson M."/>
            <person name="Poon T.W."/>
            <person name="Priest M."/>
            <person name="Roberts A."/>
            <person name="Saif S."/>
            <person name="Shea T."/>
            <person name="Sisk P."/>
            <person name="Sykes S."/>
            <person name="Wortman J."/>
            <person name="Nusbaum C."/>
            <person name="Birren B."/>
        </authorList>
    </citation>
    <scope>NUCLEOTIDE SEQUENCE [LARGE SCALE GENOMIC DNA]</scope>
    <source>
        <strain evidence="12 13">CBS 101466</strain>
    </source>
</reference>
<evidence type="ECO:0000313" key="13">
    <source>
        <dbReference type="Proteomes" id="UP000030752"/>
    </source>
</evidence>
<gene>
    <name evidence="12" type="ORF">HMPREF1541_00434</name>
</gene>
<dbReference type="GO" id="GO:0005634">
    <property type="term" value="C:nucleus"/>
    <property type="evidence" value="ECO:0007669"/>
    <property type="project" value="UniProtKB-SubCell"/>
</dbReference>
<comment type="function">
    <text evidence="5">Component of the elongator complex which is required for multiple tRNA modifications, including mcm5U (5-methoxycarbonylmethyl uridine), mcm5s2U (5-methoxycarbonylmethyl-2-thiouridine), and ncm5U (5-carbamoylmethyl uridine). The elongator complex catalyzes formation of carboxymethyluridine in the wobble base at position 34 in tRNAs.</text>
</comment>
<evidence type="ECO:0000259" key="9">
    <source>
        <dbReference type="Pfam" id="PF23878"/>
    </source>
</evidence>
<feature type="region of interest" description="Disordered" evidence="6">
    <location>
        <begin position="1192"/>
        <end position="1217"/>
    </location>
</feature>
<feature type="region of interest" description="Disordered" evidence="6">
    <location>
        <begin position="1289"/>
        <end position="1331"/>
    </location>
</feature>
<comment type="similarity">
    <text evidence="2 5">Belongs to the ELP1/IKA1 family.</text>
</comment>
<keyword evidence="13" id="KW-1185">Reference proteome</keyword>
<dbReference type="Pfam" id="PF23936">
    <property type="entry name" value="HB_ELP1"/>
    <property type="match status" value="1"/>
</dbReference>
<dbReference type="InterPro" id="IPR056165">
    <property type="entry name" value="Beta-prop_ELP1_2nd"/>
</dbReference>
<dbReference type="InterPro" id="IPR056169">
    <property type="entry name" value="HB_ELP1"/>
</dbReference>
<dbReference type="EMBL" id="KB822711">
    <property type="protein sequence ID" value="ETN46250.1"/>
    <property type="molecule type" value="Genomic_DNA"/>
</dbReference>
<dbReference type="Pfam" id="PF23925">
    <property type="entry name" value="A-sol_ELP1"/>
    <property type="match status" value="1"/>
</dbReference>
<feature type="domain" description="ELP1 TPR" evidence="9">
    <location>
        <begin position="928"/>
        <end position="1086"/>
    </location>
</feature>
<dbReference type="Proteomes" id="UP000030752">
    <property type="component" value="Unassembled WGS sequence"/>
</dbReference>
<dbReference type="OrthoDB" id="40048at2759"/>
<keyword evidence="5" id="KW-0539">Nucleus</keyword>
<dbReference type="RefSeq" id="XP_008710962.1">
    <property type="nucleotide sequence ID" value="XM_008712740.1"/>
</dbReference>
<dbReference type="GO" id="GO:0005829">
    <property type="term" value="C:cytosol"/>
    <property type="evidence" value="ECO:0007669"/>
    <property type="project" value="TreeGrafter"/>
</dbReference>
<dbReference type="PANTHER" id="PTHR12747">
    <property type="entry name" value="ELONGATOR COMPLEX PROTEIN 1"/>
    <property type="match status" value="1"/>
</dbReference>
<dbReference type="GO" id="GO:0033588">
    <property type="term" value="C:elongator holoenzyme complex"/>
    <property type="evidence" value="ECO:0007669"/>
    <property type="project" value="EnsemblFungi"/>
</dbReference>
<dbReference type="Pfam" id="PF23878">
    <property type="entry name" value="TPR_ELP1"/>
    <property type="match status" value="1"/>
</dbReference>
<feature type="domain" description="ELP1 N-terminal second beta-propeller" evidence="8">
    <location>
        <begin position="401"/>
        <end position="689"/>
    </location>
</feature>
<dbReference type="InterPro" id="IPR006849">
    <property type="entry name" value="Elp1"/>
</dbReference>
<evidence type="ECO:0000256" key="4">
    <source>
        <dbReference type="ARBA" id="ARBA00022694"/>
    </source>
</evidence>
<feature type="domain" description="ELP1 three-helical bundle" evidence="11">
    <location>
        <begin position="1102"/>
        <end position="1279"/>
    </location>
</feature>
<evidence type="ECO:0000256" key="2">
    <source>
        <dbReference type="ARBA" id="ARBA00006086"/>
    </source>
</evidence>
<feature type="compositionally biased region" description="Low complexity" evidence="6">
    <location>
        <begin position="1293"/>
        <end position="1303"/>
    </location>
</feature>
<protein>
    <recommendedName>
        <fullName evidence="5">Elongator complex protein 1</fullName>
    </recommendedName>
</protein>
<dbReference type="Pfam" id="PF23797">
    <property type="entry name" value="Beta-prop_ELP1_2nd"/>
    <property type="match status" value="1"/>
</dbReference>
<comment type="subcellular location">
    <subcellularLocation>
        <location evidence="5">Cytoplasm</location>
    </subcellularLocation>
    <subcellularLocation>
        <location evidence="5">Nucleus</location>
    </subcellularLocation>
</comment>
<dbReference type="PIRSF" id="PIRSF017233">
    <property type="entry name" value="IKAP"/>
    <property type="match status" value="1"/>
</dbReference>
<feature type="compositionally biased region" description="Polar residues" evidence="6">
    <location>
        <begin position="793"/>
        <end position="809"/>
    </location>
</feature>
<name>W2SCB6_CYPE1</name>
<dbReference type="Pfam" id="PF04762">
    <property type="entry name" value="Beta-prop_ELP1_1st"/>
    <property type="match status" value="1"/>
</dbReference>
<keyword evidence="3 5" id="KW-0963">Cytoplasm</keyword>
<evidence type="ECO:0000256" key="1">
    <source>
        <dbReference type="ARBA" id="ARBA00005043"/>
    </source>
</evidence>
<dbReference type="InParanoid" id="W2SCB6"/>
<dbReference type="VEuPathDB" id="FungiDB:HMPREF1541_00434"/>
<evidence type="ECO:0000259" key="10">
    <source>
        <dbReference type="Pfam" id="PF23925"/>
    </source>
</evidence>
<dbReference type="GeneID" id="19967773"/>
<dbReference type="eggNOG" id="KOG1920">
    <property type="taxonomic scope" value="Eukaryota"/>
</dbReference>
<dbReference type="SUPFAM" id="SSF69322">
    <property type="entry name" value="Tricorn protease domain 2"/>
    <property type="match status" value="1"/>
</dbReference>
<evidence type="ECO:0000259" key="7">
    <source>
        <dbReference type="Pfam" id="PF04762"/>
    </source>
</evidence>
<evidence type="ECO:0000259" key="8">
    <source>
        <dbReference type="Pfam" id="PF23797"/>
    </source>
</evidence>
<evidence type="ECO:0000256" key="6">
    <source>
        <dbReference type="SAM" id="MobiDB-lite"/>
    </source>
</evidence>
<proteinExistence type="inferred from homology"/>
<dbReference type="InterPro" id="IPR056164">
    <property type="entry name" value="Beta-prop_ELP1_1st"/>
</dbReference>
<dbReference type="InterPro" id="IPR056167">
    <property type="entry name" value="A-sol_ELP1"/>
</dbReference>